<protein>
    <submittedName>
        <fullName evidence="2">Uncharacterized protein</fullName>
    </submittedName>
</protein>
<dbReference type="AlphaFoldDB" id="A0A8H3QQJ6"/>
<accession>A0A8H3QQJ6</accession>
<evidence type="ECO:0000256" key="1">
    <source>
        <dbReference type="SAM" id="MobiDB-lite"/>
    </source>
</evidence>
<evidence type="ECO:0000313" key="3">
    <source>
        <dbReference type="Proteomes" id="UP000615446"/>
    </source>
</evidence>
<dbReference type="EMBL" id="BLAL01000178">
    <property type="protein sequence ID" value="GES88488.1"/>
    <property type="molecule type" value="Genomic_DNA"/>
</dbReference>
<dbReference type="OrthoDB" id="2410377at2759"/>
<reference evidence="2" key="1">
    <citation type="submission" date="2019-10" db="EMBL/GenBank/DDBJ databases">
        <title>Conservation and host-specific expression of non-tandemly repeated heterogenous ribosome RNA gene in arbuscular mycorrhizal fungi.</title>
        <authorList>
            <person name="Maeda T."/>
            <person name="Kobayashi Y."/>
            <person name="Nakagawa T."/>
            <person name="Ezawa T."/>
            <person name="Yamaguchi K."/>
            <person name="Bino T."/>
            <person name="Nishimoto Y."/>
            <person name="Shigenobu S."/>
            <person name="Kawaguchi M."/>
        </authorList>
    </citation>
    <scope>NUCLEOTIDE SEQUENCE</scope>
    <source>
        <strain evidence="2">HR1</strain>
    </source>
</reference>
<organism evidence="2 3">
    <name type="scientific">Rhizophagus clarus</name>
    <dbReference type="NCBI Taxonomy" id="94130"/>
    <lineage>
        <taxon>Eukaryota</taxon>
        <taxon>Fungi</taxon>
        <taxon>Fungi incertae sedis</taxon>
        <taxon>Mucoromycota</taxon>
        <taxon>Glomeromycotina</taxon>
        <taxon>Glomeromycetes</taxon>
        <taxon>Glomerales</taxon>
        <taxon>Glomeraceae</taxon>
        <taxon>Rhizophagus</taxon>
    </lineage>
</organism>
<feature type="compositionally biased region" description="Low complexity" evidence="1">
    <location>
        <begin position="1"/>
        <end position="19"/>
    </location>
</feature>
<dbReference type="InterPro" id="IPR013761">
    <property type="entry name" value="SAM/pointed_sf"/>
</dbReference>
<sequence length="309" mass="34820">MSSETSTPYTPASTSTTTTGNEAEEDLGLDDDDLEIIKKEKVTGRAFLKMTEQRFRDYGMKGGPAVILADFAKECKEKKLRAFSTYRSLKEVLKKYGIDGNGIGTIRQFPPPTYKLKDDDEELVQCIKEIKRRLGNMGTLLADSNEAMRCEYISTILHASLYIVKRVTTDKELTLAPQLEVVGEESTGRVDYAIKALEELICITEGKKRKSGEAFGEDFDYIYGIVTTASDWFFILFTSDGISSTSKDPINIRFTESALKEGSEEEKDLCKNVKRVMEVVVGLLKDRLECVGEEPDRKRSRIEGYRTKK</sequence>
<gene>
    <name evidence="2" type="ORF">RCL2_001543600</name>
</gene>
<dbReference type="Gene3D" id="1.10.150.50">
    <property type="entry name" value="Transcription Factor, Ets-1"/>
    <property type="match status" value="1"/>
</dbReference>
<proteinExistence type="predicted"/>
<comment type="caution">
    <text evidence="2">The sequence shown here is derived from an EMBL/GenBank/DDBJ whole genome shotgun (WGS) entry which is preliminary data.</text>
</comment>
<dbReference type="Proteomes" id="UP000615446">
    <property type="component" value="Unassembled WGS sequence"/>
</dbReference>
<feature type="region of interest" description="Disordered" evidence="1">
    <location>
        <begin position="1"/>
        <end position="30"/>
    </location>
</feature>
<name>A0A8H3QQJ6_9GLOM</name>
<evidence type="ECO:0000313" key="2">
    <source>
        <dbReference type="EMBL" id="GES88488.1"/>
    </source>
</evidence>